<evidence type="ECO:0000259" key="5">
    <source>
        <dbReference type="PROSITE" id="PS51352"/>
    </source>
</evidence>
<evidence type="ECO:0000256" key="4">
    <source>
        <dbReference type="ARBA" id="ARBA00023284"/>
    </source>
</evidence>
<keyword evidence="7" id="KW-1185">Reference proteome</keyword>
<evidence type="ECO:0000256" key="2">
    <source>
        <dbReference type="ARBA" id="ARBA00022748"/>
    </source>
</evidence>
<reference evidence="6 7" key="1">
    <citation type="submission" date="2023-09" db="EMBL/GenBank/DDBJ databases">
        <title>Novel taxa isolated from Blanes Bay.</title>
        <authorList>
            <person name="Rey-Velasco X."/>
            <person name="Lucena T."/>
        </authorList>
    </citation>
    <scope>NUCLEOTIDE SEQUENCE [LARGE SCALE GENOMIC DNA]</scope>
    <source>
        <strain evidence="6 7">S356</strain>
    </source>
</reference>
<dbReference type="SUPFAM" id="SSF52833">
    <property type="entry name" value="Thioredoxin-like"/>
    <property type="match status" value="1"/>
</dbReference>
<keyword evidence="3" id="KW-1015">Disulfide bond</keyword>
<dbReference type="PANTHER" id="PTHR42852">
    <property type="entry name" value="THIOL:DISULFIDE INTERCHANGE PROTEIN DSBE"/>
    <property type="match status" value="1"/>
</dbReference>
<accession>A0ABU3LIY5</accession>
<dbReference type="InterPro" id="IPR050553">
    <property type="entry name" value="Thioredoxin_ResA/DsbE_sf"/>
</dbReference>
<dbReference type="PROSITE" id="PS51352">
    <property type="entry name" value="THIOREDOXIN_2"/>
    <property type="match status" value="1"/>
</dbReference>
<sequence length="351" mass="40079">MKKLSFLVLTLVLLASCKPEHPSDYMSFSGKIENNKDSVLYINGGNYRKTITINEDGTFKDTLVIKRKGNHGIILGKKRSFVFLDNGFDLALHVDSDSFNREMKYEGKGSATSNFVSAQYSFSKSFGEPFEYFGLEKDAYYARLDSIEKGVARIAKEHSDADTLVLNQAKKFNTQFLSNMRNEKIYEVQRKKFLEVKVLRDRMAKGQPSPEFNDYLNYKGGKNNLSDYKGTYVYIDLWATWCKPCIAQFPAQKQLEKDYHGKNITFLGIATDDERTARSWDKAKKLWRDAVKKYDLGGVQLFAVDKEFAVGFSVSTIPRYILLDPEGVIVDNNAPRPSDPKLRKLFTELGI</sequence>
<evidence type="ECO:0000256" key="1">
    <source>
        <dbReference type="ARBA" id="ARBA00004196"/>
    </source>
</evidence>
<dbReference type="EMBL" id="JAVTTO010000005">
    <property type="protein sequence ID" value="MDT7833266.1"/>
    <property type="molecule type" value="Genomic_DNA"/>
</dbReference>
<dbReference type="PROSITE" id="PS51257">
    <property type="entry name" value="PROKAR_LIPOPROTEIN"/>
    <property type="match status" value="1"/>
</dbReference>
<dbReference type="Pfam" id="PF08534">
    <property type="entry name" value="Redoxin"/>
    <property type="match status" value="1"/>
</dbReference>
<organism evidence="6 7">
    <name type="scientific">Asprobacillus argus</name>
    <dbReference type="NCBI Taxonomy" id="3076534"/>
    <lineage>
        <taxon>Bacteria</taxon>
        <taxon>Pseudomonadati</taxon>
        <taxon>Bacteroidota</taxon>
        <taxon>Flavobacteriia</taxon>
        <taxon>Flavobacteriales</taxon>
        <taxon>Flavobacteriaceae</taxon>
        <taxon>Asprobacillus</taxon>
    </lineage>
</organism>
<dbReference type="InterPro" id="IPR013740">
    <property type="entry name" value="Redoxin"/>
</dbReference>
<dbReference type="InterPro" id="IPR013766">
    <property type="entry name" value="Thioredoxin_domain"/>
</dbReference>
<dbReference type="InterPro" id="IPR036249">
    <property type="entry name" value="Thioredoxin-like_sf"/>
</dbReference>
<gene>
    <name evidence="6" type="ORF">RQM59_12800</name>
</gene>
<comment type="subcellular location">
    <subcellularLocation>
        <location evidence="1">Cell envelope</location>
    </subcellularLocation>
</comment>
<evidence type="ECO:0000313" key="6">
    <source>
        <dbReference type="EMBL" id="MDT7833266.1"/>
    </source>
</evidence>
<feature type="domain" description="Thioredoxin" evidence="5">
    <location>
        <begin position="203"/>
        <end position="351"/>
    </location>
</feature>
<comment type="caution">
    <text evidence="6">The sequence shown here is derived from an EMBL/GenBank/DDBJ whole genome shotgun (WGS) entry which is preliminary data.</text>
</comment>
<name>A0ABU3LIY5_9FLAO</name>
<keyword evidence="2" id="KW-0201">Cytochrome c-type biogenesis</keyword>
<proteinExistence type="predicted"/>
<protein>
    <submittedName>
        <fullName evidence="6">TlpA disulfide reductase family protein</fullName>
    </submittedName>
</protein>
<dbReference type="RefSeq" id="WP_349242520.1">
    <property type="nucleotide sequence ID" value="NZ_JAVTTO010000005.1"/>
</dbReference>
<dbReference type="PANTHER" id="PTHR42852:SF6">
    <property type="entry name" value="THIOL:DISULFIDE INTERCHANGE PROTEIN DSBE"/>
    <property type="match status" value="1"/>
</dbReference>
<dbReference type="Proteomes" id="UP001257277">
    <property type="component" value="Unassembled WGS sequence"/>
</dbReference>
<dbReference type="Gene3D" id="3.40.30.10">
    <property type="entry name" value="Glutaredoxin"/>
    <property type="match status" value="1"/>
</dbReference>
<keyword evidence="4" id="KW-0676">Redox-active center</keyword>
<dbReference type="CDD" id="cd02966">
    <property type="entry name" value="TlpA_like_family"/>
    <property type="match status" value="1"/>
</dbReference>
<evidence type="ECO:0000313" key="7">
    <source>
        <dbReference type="Proteomes" id="UP001257277"/>
    </source>
</evidence>
<evidence type="ECO:0000256" key="3">
    <source>
        <dbReference type="ARBA" id="ARBA00023157"/>
    </source>
</evidence>